<feature type="domain" description="DUF218" evidence="1">
    <location>
        <begin position="42"/>
        <end position="164"/>
    </location>
</feature>
<dbReference type="Proteomes" id="UP000075666">
    <property type="component" value="Unassembled WGS sequence"/>
</dbReference>
<gene>
    <name evidence="2" type="ORF">B4102_3745</name>
</gene>
<name>A0A150KL91_9BACI</name>
<dbReference type="PANTHER" id="PTHR30336:SF4">
    <property type="entry name" value="ENVELOPE BIOGENESIS FACTOR ELYC"/>
    <property type="match status" value="1"/>
</dbReference>
<evidence type="ECO:0000313" key="3">
    <source>
        <dbReference type="Proteomes" id="UP000075666"/>
    </source>
</evidence>
<evidence type="ECO:0000259" key="1">
    <source>
        <dbReference type="Pfam" id="PF02698"/>
    </source>
</evidence>
<dbReference type="Pfam" id="PF02698">
    <property type="entry name" value="DUF218"/>
    <property type="match status" value="1"/>
</dbReference>
<dbReference type="PATRIC" id="fig|46224.3.peg.824"/>
<dbReference type="GO" id="GO:0000270">
    <property type="term" value="P:peptidoglycan metabolic process"/>
    <property type="evidence" value="ECO:0007669"/>
    <property type="project" value="TreeGrafter"/>
</dbReference>
<comment type="caution">
    <text evidence="2">The sequence shown here is derived from an EMBL/GenBank/DDBJ whole genome shotgun (WGS) entry which is preliminary data.</text>
</comment>
<dbReference type="InterPro" id="IPR003848">
    <property type="entry name" value="DUF218"/>
</dbReference>
<organism evidence="2 3">
    <name type="scientific">Heyndrickxia sporothermodurans</name>
    <dbReference type="NCBI Taxonomy" id="46224"/>
    <lineage>
        <taxon>Bacteria</taxon>
        <taxon>Bacillati</taxon>
        <taxon>Bacillota</taxon>
        <taxon>Bacilli</taxon>
        <taxon>Bacillales</taxon>
        <taxon>Bacillaceae</taxon>
        <taxon>Heyndrickxia</taxon>
    </lineage>
</organism>
<dbReference type="Gene3D" id="3.40.50.620">
    <property type="entry name" value="HUPs"/>
    <property type="match status" value="1"/>
</dbReference>
<accession>A0A150KL91</accession>
<evidence type="ECO:0000313" key="2">
    <source>
        <dbReference type="EMBL" id="KYC92261.1"/>
    </source>
</evidence>
<sequence length="189" mass="21319">MKIRMIITAISVLLLIAIVWASYTFSQIKKTAREEPPNDIPYILILGAKVNGEKMSKALTERAKVGLEYLRENKNSKVIVTGGQGPDEKITEAEALRRYMLDNGISEDRILMEDKSVSTYENIKFAKKLYSIDEAVIVSSDFHLYRAIQLATEQGIKAYPLAAETPKVVKVKLYAREILAILKWKIIGD</sequence>
<keyword evidence="3" id="KW-1185">Reference proteome</keyword>
<dbReference type="GO" id="GO:0005886">
    <property type="term" value="C:plasma membrane"/>
    <property type="evidence" value="ECO:0007669"/>
    <property type="project" value="TreeGrafter"/>
</dbReference>
<dbReference type="InterPro" id="IPR014729">
    <property type="entry name" value="Rossmann-like_a/b/a_fold"/>
</dbReference>
<dbReference type="GO" id="GO:0043164">
    <property type="term" value="P:Gram-negative-bacterium-type cell wall biogenesis"/>
    <property type="evidence" value="ECO:0007669"/>
    <property type="project" value="TreeGrafter"/>
</dbReference>
<protein>
    <recommendedName>
        <fullName evidence="1">DUF218 domain-containing protein</fullName>
    </recommendedName>
</protein>
<dbReference type="InterPro" id="IPR051599">
    <property type="entry name" value="Cell_Envelope_Assoc"/>
</dbReference>
<dbReference type="RefSeq" id="WP_235598374.1">
    <property type="nucleotide sequence ID" value="NZ_CP066701.1"/>
</dbReference>
<reference evidence="2 3" key="1">
    <citation type="submission" date="2016-01" db="EMBL/GenBank/DDBJ databases">
        <title>Genome Sequences of Twelve Sporeforming Bacillus Species Isolated from Foods.</title>
        <authorList>
            <person name="Berendsen E.M."/>
            <person name="Wells-Bennik M.H."/>
            <person name="Krawcyk A.O."/>
            <person name="De Jong A."/>
            <person name="Holsappel S."/>
            <person name="Eijlander R.T."/>
            <person name="Kuipers O.P."/>
        </authorList>
    </citation>
    <scope>NUCLEOTIDE SEQUENCE [LARGE SCALE GENOMIC DNA]</scope>
    <source>
        <strain evidence="2 3">B4102</strain>
    </source>
</reference>
<proteinExistence type="predicted"/>
<dbReference type="GeneID" id="62498545"/>
<dbReference type="AlphaFoldDB" id="A0A150KL91"/>
<dbReference type="PANTHER" id="PTHR30336">
    <property type="entry name" value="INNER MEMBRANE PROTEIN, PROBABLE PERMEASE"/>
    <property type="match status" value="1"/>
</dbReference>
<dbReference type="STRING" id="46224.B4102_3745"/>
<dbReference type="EMBL" id="LQYN01000115">
    <property type="protein sequence ID" value="KYC92261.1"/>
    <property type="molecule type" value="Genomic_DNA"/>
</dbReference>
<dbReference type="CDD" id="cd06259">
    <property type="entry name" value="YdcF-like"/>
    <property type="match status" value="1"/>
</dbReference>